<feature type="chain" id="PRO_5032351309" description="Lipoprotein" evidence="2">
    <location>
        <begin position="22"/>
        <end position="180"/>
    </location>
</feature>
<evidence type="ECO:0000256" key="1">
    <source>
        <dbReference type="SAM" id="MobiDB-lite"/>
    </source>
</evidence>
<sequence length="180" mass="18909">MRRARAIAAAAAVGMLLGGCADEGSPGESSTSSTESTTSDPSSESTSSPTGYKAEAVEAARAWIEDDAGRLTAQNATPKQVAEGQQFDRALKKAGITTKGHDSVVSAEIDKGLTNTTDVVITMCVITDQRLMKGGKNVRTDAQGKAIKPGDRLLQTVEMHRDVGEEDWLVSGGRVRETPC</sequence>
<organism evidence="3 4">
    <name type="scientific">Janibacter indicus</name>
    <dbReference type="NCBI Taxonomy" id="857417"/>
    <lineage>
        <taxon>Bacteria</taxon>
        <taxon>Bacillati</taxon>
        <taxon>Actinomycetota</taxon>
        <taxon>Actinomycetes</taxon>
        <taxon>Micrococcales</taxon>
        <taxon>Intrasporangiaceae</taxon>
        <taxon>Janibacter</taxon>
    </lineage>
</organism>
<feature type="region of interest" description="Disordered" evidence="1">
    <location>
        <begin position="18"/>
        <end position="53"/>
    </location>
</feature>
<feature type="signal peptide" evidence="2">
    <location>
        <begin position="1"/>
        <end position="21"/>
    </location>
</feature>
<accession>A0A7L9IZ36</accession>
<dbReference type="RefSeq" id="WP_192910887.1">
    <property type="nucleotide sequence ID" value="NZ_CP062789.1"/>
</dbReference>
<gene>
    <name evidence="3" type="ORF">IGS73_14995</name>
</gene>
<protein>
    <recommendedName>
        <fullName evidence="5">Lipoprotein</fullName>
    </recommendedName>
</protein>
<feature type="compositionally biased region" description="Low complexity" evidence="1">
    <location>
        <begin position="22"/>
        <end position="51"/>
    </location>
</feature>
<proteinExistence type="predicted"/>
<dbReference type="PROSITE" id="PS51257">
    <property type="entry name" value="PROKAR_LIPOPROTEIN"/>
    <property type="match status" value="1"/>
</dbReference>
<dbReference type="EMBL" id="CP062789">
    <property type="protein sequence ID" value="QOK22374.1"/>
    <property type="molecule type" value="Genomic_DNA"/>
</dbReference>
<evidence type="ECO:0000313" key="3">
    <source>
        <dbReference type="EMBL" id="QOK22374.1"/>
    </source>
</evidence>
<evidence type="ECO:0000313" key="4">
    <source>
        <dbReference type="Proteomes" id="UP000593998"/>
    </source>
</evidence>
<name>A0A7L9IZ36_9MICO</name>
<reference evidence="3 4" key="1">
    <citation type="submission" date="2020-10" db="EMBL/GenBank/DDBJ databases">
        <title>Janibacter indicus TT2 genome sequence.</title>
        <authorList>
            <person name="Lee K."/>
            <person name="Ganzorig M."/>
        </authorList>
    </citation>
    <scope>NUCLEOTIDE SEQUENCE [LARGE SCALE GENOMIC DNA]</scope>
    <source>
        <strain evidence="3 4">TT2</strain>
    </source>
</reference>
<keyword evidence="2" id="KW-0732">Signal</keyword>
<evidence type="ECO:0008006" key="5">
    <source>
        <dbReference type="Google" id="ProtNLM"/>
    </source>
</evidence>
<dbReference type="AlphaFoldDB" id="A0A7L9IZ36"/>
<evidence type="ECO:0000256" key="2">
    <source>
        <dbReference type="SAM" id="SignalP"/>
    </source>
</evidence>
<dbReference type="Proteomes" id="UP000593998">
    <property type="component" value="Chromosome"/>
</dbReference>